<accession>A0A9D1D8A0</accession>
<keyword evidence="4 7" id="KW-0812">Transmembrane</keyword>
<dbReference type="GO" id="GO:0005886">
    <property type="term" value="C:plasma membrane"/>
    <property type="evidence" value="ECO:0007669"/>
    <property type="project" value="UniProtKB-SubCell"/>
</dbReference>
<organism evidence="9 10">
    <name type="scientific">Candidatus Avoscillospira stercoripullorum</name>
    <dbReference type="NCBI Taxonomy" id="2840709"/>
    <lineage>
        <taxon>Bacteria</taxon>
        <taxon>Bacillati</taxon>
        <taxon>Bacillota</taxon>
        <taxon>Clostridia</taxon>
        <taxon>Eubacteriales</taxon>
        <taxon>Oscillospiraceae</taxon>
        <taxon>Oscillospiraceae incertae sedis</taxon>
        <taxon>Candidatus Avoscillospira</taxon>
    </lineage>
</organism>
<feature type="transmembrane region" description="Helical" evidence="7">
    <location>
        <begin position="34"/>
        <end position="54"/>
    </location>
</feature>
<dbReference type="PANTHER" id="PTHR30506">
    <property type="entry name" value="INNER MEMBRANE PROTEIN"/>
    <property type="match status" value="1"/>
</dbReference>
<dbReference type="Pfam" id="PF03458">
    <property type="entry name" value="Gly_transporter"/>
    <property type="match status" value="2"/>
</dbReference>
<keyword evidence="5 7" id="KW-1133">Transmembrane helix</keyword>
<proteinExistence type="inferred from homology"/>
<evidence type="ECO:0000256" key="6">
    <source>
        <dbReference type="ARBA" id="ARBA00023136"/>
    </source>
</evidence>
<feature type="transmembrane region" description="Helical" evidence="7">
    <location>
        <begin position="6"/>
        <end position="27"/>
    </location>
</feature>
<dbReference type="AlphaFoldDB" id="A0A9D1D8A0"/>
<evidence type="ECO:0000256" key="3">
    <source>
        <dbReference type="ARBA" id="ARBA00022475"/>
    </source>
</evidence>
<feature type="domain" description="Glycine transporter" evidence="8">
    <location>
        <begin position="103"/>
        <end position="177"/>
    </location>
</feature>
<reference evidence="9" key="2">
    <citation type="journal article" date="2021" name="PeerJ">
        <title>Extensive microbial diversity within the chicken gut microbiome revealed by metagenomics and culture.</title>
        <authorList>
            <person name="Gilroy R."/>
            <person name="Ravi A."/>
            <person name="Getino M."/>
            <person name="Pursley I."/>
            <person name="Horton D.L."/>
            <person name="Alikhan N.F."/>
            <person name="Baker D."/>
            <person name="Gharbi K."/>
            <person name="Hall N."/>
            <person name="Watson M."/>
            <person name="Adriaenssens E.M."/>
            <person name="Foster-Nyarko E."/>
            <person name="Jarju S."/>
            <person name="Secka A."/>
            <person name="Antonio M."/>
            <person name="Oren A."/>
            <person name="Chaudhuri R.R."/>
            <person name="La Ragione R."/>
            <person name="Hildebrand F."/>
            <person name="Pallen M.J."/>
        </authorList>
    </citation>
    <scope>NUCLEOTIDE SEQUENCE</scope>
    <source>
        <strain evidence="9">ChiHjej9B8-7071</strain>
    </source>
</reference>
<evidence type="ECO:0000256" key="5">
    <source>
        <dbReference type="ARBA" id="ARBA00022989"/>
    </source>
</evidence>
<evidence type="ECO:0000313" key="10">
    <source>
        <dbReference type="Proteomes" id="UP000824258"/>
    </source>
</evidence>
<comment type="subcellular location">
    <subcellularLocation>
        <location evidence="1">Cell membrane</location>
        <topology evidence="1">Multi-pass membrane protein</topology>
    </subcellularLocation>
</comment>
<reference evidence="9" key="1">
    <citation type="submission" date="2020-10" db="EMBL/GenBank/DDBJ databases">
        <authorList>
            <person name="Gilroy R."/>
        </authorList>
    </citation>
    <scope>NUCLEOTIDE SEQUENCE</scope>
    <source>
        <strain evidence="9">ChiHjej9B8-7071</strain>
    </source>
</reference>
<feature type="transmembrane region" description="Helical" evidence="7">
    <location>
        <begin position="184"/>
        <end position="203"/>
    </location>
</feature>
<keyword evidence="6 7" id="KW-0472">Membrane</keyword>
<evidence type="ECO:0000259" key="8">
    <source>
        <dbReference type="Pfam" id="PF03458"/>
    </source>
</evidence>
<keyword evidence="3" id="KW-1003">Cell membrane</keyword>
<protein>
    <submittedName>
        <fullName evidence="9">TRIC cation channel family protein</fullName>
    </submittedName>
</protein>
<evidence type="ECO:0000256" key="2">
    <source>
        <dbReference type="ARBA" id="ARBA00008193"/>
    </source>
</evidence>
<feature type="transmembrane region" description="Helical" evidence="7">
    <location>
        <begin position="129"/>
        <end position="150"/>
    </location>
</feature>
<dbReference type="Proteomes" id="UP000824258">
    <property type="component" value="Unassembled WGS sequence"/>
</dbReference>
<dbReference type="PANTHER" id="PTHR30506:SF3">
    <property type="entry name" value="UPF0126 INNER MEMBRANE PROTEIN YADS-RELATED"/>
    <property type="match status" value="1"/>
</dbReference>
<sequence length="214" mass="23308">MDPNLLFTAVEMVGMVAFALYGALVGLKYRLDLFGILLMGITASLGGGVIRDLLIGITPPAMFQDYRYLLVAVVTSLVVFLAAYLSRGRYHDYETKVEALANIFDALGLGAFNVVGVQAGINAGFSDNGFLLVFLGLMTGIGGGILRDLFVLRMPVVFHKHVYALPAIGGSYLYYLLLCRLSVPQLPASMVVIALVFLVRMLATRYRWNLPHAP</sequence>
<name>A0A9D1D8A0_9FIRM</name>
<comment type="similarity">
    <text evidence="2">Belongs to the UPF0126 family.</text>
</comment>
<evidence type="ECO:0000256" key="7">
    <source>
        <dbReference type="SAM" id="Phobius"/>
    </source>
</evidence>
<evidence type="ECO:0000256" key="4">
    <source>
        <dbReference type="ARBA" id="ARBA00022692"/>
    </source>
</evidence>
<feature type="transmembrane region" description="Helical" evidence="7">
    <location>
        <begin position="66"/>
        <end position="85"/>
    </location>
</feature>
<feature type="transmembrane region" description="Helical" evidence="7">
    <location>
        <begin position="162"/>
        <end position="178"/>
    </location>
</feature>
<gene>
    <name evidence="9" type="ORF">IAA70_04470</name>
</gene>
<feature type="transmembrane region" description="Helical" evidence="7">
    <location>
        <begin position="97"/>
        <end position="117"/>
    </location>
</feature>
<evidence type="ECO:0000256" key="1">
    <source>
        <dbReference type="ARBA" id="ARBA00004651"/>
    </source>
</evidence>
<comment type="caution">
    <text evidence="9">The sequence shown here is derived from an EMBL/GenBank/DDBJ whole genome shotgun (WGS) entry which is preliminary data.</text>
</comment>
<feature type="domain" description="Glycine transporter" evidence="8">
    <location>
        <begin position="10"/>
        <end position="82"/>
    </location>
</feature>
<dbReference type="EMBL" id="DVGD01000137">
    <property type="protein sequence ID" value="HIR09639.1"/>
    <property type="molecule type" value="Genomic_DNA"/>
</dbReference>
<evidence type="ECO:0000313" key="9">
    <source>
        <dbReference type="EMBL" id="HIR09639.1"/>
    </source>
</evidence>
<dbReference type="InterPro" id="IPR005115">
    <property type="entry name" value="Gly_transporter"/>
</dbReference>